<evidence type="ECO:0000256" key="4">
    <source>
        <dbReference type="ARBA" id="ARBA00023014"/>
    </source>
</evidence>
<dbReference type="InterPro" id="IPR036388">
    <property type="entry name" value="WH-like_DNA-bd_sf"/>
</dbReference>
<comment type="caution">
    <text evidence="7">The sequence shown here is derived from an EMBL/GenBank/DDBJ whole genome shotgun (WGS) entry which is preliminary data.</text>
</comment>
<keyword evidence="1" id="KW-0678">Repressor</keyword>
<keyword evidence="5" id="KW-0805">Transcription regulation</keyword>
<dbReference type="Gene3D" id="1.10.10.10">
    <property type="entry name" value="Winged helix-like DNA-binding domain superfamily/Winged helix DNA-binding domain"/>
    <property type="match status" value="1"/>
</dbReference>
<evidence type="ECO:0000313" key="8">
    <source>
        <dbReference type="Proteomes" id="UP000295719"/>
    </source>
</evidence>
<sequence>MKRDSKLSGILHVLLHMAEYHAPVTSEKLSEVMATHPVVIRRLMAGLRERGFVSSEKGHGGGWRLTCNFAELTLLDIWRAVGETSLISLSNRTDAPACLVEQAVNRAINKASQEAEALLIARLGDVTLAQLSIDFHQHFSTHHPHHAHGAHEFHDFHELYDSHDSHDVDDPADKAAKRERH</sequence>
<accession>A0A4R3YUM3</accession>
<keyword evidence="3" id="KW-0408">Iron</keyword>
<reference evidence="7 8" key="1">
    <citation type="submission" date="2019-03" db="EMBL/GenBank/DDBJ databases">
        <title>Genomic Encyclopedia of Type Strains, Phase IV (KMG-IV): sequencing the most valuable type-strain genomes for metagenomic binning, comparative biology and taxonomic classification.</title>
        <authorList>
            <person name="Goeker M."/>
        </authorList>
    </citation>
    <scope>NUCLEOTIDE SEQUENCE [LARGE SCALE GENOMIC DNA]</scope>
    <source>
        <strain evidence="7 8">DSM 19580</strain>
    </source>
</reference>
<dbReference type="GO" id="GO:0051537">
    <property type="term" value="F:2 iron, 2 sulfur cluster binding"/>
    <property type="evidence" value="ECO:0007669"/>
    <property type="project" value="UniProtKB-KW"/>
</dbReference>
<name>A0A4R3YUM3_9GAMM</name>
<keyword evidence="7" id="KW-0238">DNA-binding</keyword>
<keyword evidence="2" id="KW-0479">Metal-binding</keyword>
<dbReference type="InterPro" id="IPR000944">
    <property type="entry name" value="Tscrpt_reg_Rrf2"/>
</dbReference>
<dbReference type="GO" id="GO:0003700">
    <property type="term" value="F:DNA-binding transcription factor activity"/>
    <property type="evidence" value="ECO:0007669"/>
    <property type="project" value="TreeGrafter"/>
</dbReference>
<dbReference type="Pfam" id="PF02082">
    <property type="entry name" value="Rrf2"/>
    <property type="match status" value="1"/>
</dbReference>
<dbReference type="OrthoDB" id="9800506at2"/>
<evidence type="ECO:0000256" key="2">
    <source>
        <dbReference type="ARBA" id="ARBA00022714"/>
    </source>
</evidence>
<dbReference type="InterPro" id="IPR036390">
    <property type="entry name" value="WH_DNA-bd_sf"/>
</dbReference>
<keyword evidence="8" id="KW-1185">Reference proteome</keyword>
<evidence type="ECO:0000313" key="7">
    <source>
        <dbReference type="EMBL" id="TCV96785.1"/>
    </source>
</evidence>
<organism evidence="7 8">
    <name type="scientific">Biostraticola tofi</name>
    <dbReference type="NCBI Taxonomy" id="466109"/>
    <lineage>
        <taxon>Bacteria</taxon>
        <taxon>Pseudomonadati</taxon>
        <taxon>Pseudomonadota</taxon>
        <taxon>Gammaproteobacteria</taxon>
        <taxon>Enterobacterales</taxon>
        <taxon>Bruguierivoracaceae</taxon>
        <taxon>Biostraticola</taxon>
    </lineage>
</organism>
<dbReference type="EMBL" id="SMCR01000004">
    <property type="protein sequence ID" value="TCV96785.1"/>
    <property type="molecule type" value="Genomic_DNA"/>
</dbReference>
<dbReference type="SUPFAM" id="SSF46785">
    <property type="entry name" value="Winged helix' DNA-binding domain"/>
    <property type="match status" value="1"/>
</dbReference>
<keyword evidence="2" id="KW-0001">2Fe-2S</keyword>
<dbReference type="PROSITE" id="PS51197">
    <property type="entry name" value="HTH_RRF2_2"/>
    <property type="match status" value="1"/>
</dbReference>
<evidence type="ECO:0000256" key="3">
    <source>
        <dbReference type="ARBA" id="ARBA00023004"/>
    </source>
</evidence>
<dbReference type="RefSeq" id="WP_131865358.1">
    <property type="nucleotide sequence ID" value="NZ_SMCR01000004.1"/>
</dbReference>
<dbReference type="PANTHER" id="PTHR33221:SF15">
    <property type="entry name" value="HTH-TYPE TRANSCRIPTIONAL REGULATOR YWGB-RELATED"/>
    <property type="match status" value="1"/>
</dbReference>
<dbReference type="GO" id="GO:0005829">
    <property type="term" value="C:cytosol"/>
    <property type="evidence" value="ECO:0007669"/>
    <property type="project" value="TreeGrafter"/>
</dbReference>
<proteinExistence type="predicted"/>
<gene>
    <name evidence="7" type="ORF">EDC52_104225</name>
</gene>
<keyword evidence="4" id="KW-0411">Iron-sulfur</keyword>
<dbReference type="AlphaFoldDB" id="A0A4R3YUM3"/>
<keyword evidence="6" id="KW-0804">Transcription</keyword>
<evidence type="ECO:0000256" key="5">
    <source>
        <dbReference type="ARBA" id="ARBA00023015"/>
    </source>
</evidence>
<dbReference type="Proteomes" id="UP000295719">
    <property type="component" value="Unassembled WGS sequence"/>
</dbReference>
<dbReference type="GO" id="GO:0003677">
    <property type="term" value="F:DNA binding"/>
    <property type="evidence" value="ECO:0007669"/>
    <property type="project" value="UniProtKB-KW"/>
</dbReference>
<dbReference type="PANTHER" id="PTHR33221">
    <property type="entry name" value="WINGED HELIX-TURN-HELIX TRANSCRIPTIONAL REGULATOR, RRF2 FAMILY"/>
    <property type="match status" value="1"/>
</dbReference>
<evidence type="ECO:0000256" key="6">
    <source>
        <dbReference type="ARBA" id="ARBA00023163"/>
    </source>
</evidence>
<protein>
    <submittedName>
        <fullName evidence="7">DNA-binding IscR family transcriptional regulator</fullName>
    </submittedName>
</protein>
<evidence type="ECO:0000256" key="1">
    <source>
        <dbReference type="ARBA" id="ARBA00022491"/>
    </source>
</evidence>